<evidence type="ECO:0000313" key="4">
    <source>
        <dbReference type="Proteomes" id="UP000799766"/>
    </source>
</evidence>
<feature type="compositionally biased region" description="Polar residues" evidence="1">
    <location>
        <begin position="7"/>
        <end position="22"/>
    </location>
</feature>
<keyword evidence="2" id="KW-0812">Transmembrane</keyword>
<dbReference type="Proteomes" id="UP000799766">
    <property type="component" value="Unassembled WGS sequence"/>
</dbReference>
<evidence type="ECO:0000256" key="1">
    <source>
        <dbReference type="SAM" id="MobiDB-lite"/>
    </source>
</evidence>
<proteinExistence type="predicted"/>
<evidence type="ECO:0000313" key="3">
    <source>
        <dbReference type="EMBL" id="KAF2456848.1"/>
    </source>
</evidence>
<reference evidence="3" key="1">
    <citation type="journal article" date="2020" name="Stud. Mycol.">
        <title>101 Dothideomycetes genomes: a test case for predicting lifestyles and emergence of pathogens.</title>
        <authorList>
            <person name="Haridas S."/>
            <person name="Albert R."/>
            <person name="Binder M."/>
            <person name="Bloem J."/>
            <person name="Labutti K."/>
            <person name="Salamov A."/>
            <person name="Andreopoulos B."/>
            <person name="Baker S."/>
            <person name="Barry K."/>
            <person name="Bills G."/>
            <person name="Bluhm B."/>
            <person name="Cannon C."/>
            <person name="Castanera R."/>
            <person name="Culley D."/>
            <person name="Daum C."/>
            <person name="Ezra D."/>
            <person name="Gonzalez J."/>
            <person name="Henrissat B."/>
            <person name="Kuo A."/>
            <person name="Liang C."/>
            <person name="Lipzen A."/>
            <person name="Lutzoni F."/>
            <person name="Magnuson J."/>
            <person name="Mondo S."/>
            <person name="Nolan M."/>
            <person name="Ohm R."/>
            <person name="Pangilinan J."/>
            <person name="Park H.-J."/>
            <person name="Ramirez L."/>
            <person name="Alfaro M."/>
            <person name="Sun H."/>
            <person name="Tritt A."/>
            <person name="Yoshinaga Y."/>
            <person name="Zwiers L.-H."/>
            <person name="Turgeon B."/>
            <person name="Goodwin S."/>
            <person name="Spatafora J."/>
            <person name="Crous P."/>
            <person name="Grigoriev I."/>
        </authorList>
    </citation>
    <scope>NUCLEOTIDE SEQUENCE</scope>
    <source>
        <strain evidence="3">ATCC 16933</strain>
    </source>
</reference>
<dbReference type="EMBL" id="MU001682">
    <property type="protein sequence ID" value="KAF2456848.1"/>
    <property type="molecule type" value="Genomic_DNA"/>
</dbReference>
<dbReference type="AlphaFoldDB" id="A0A6A6NZ20"/>
<evidence type="ECO:0000256" key="2">
    <source>
        <dbReference type="SAM" id="Phobius"/>
    </source>
</evidence>
<dbReference type="OrthoDB" id="2596908at2759"/>
<accession>A0A6A6NZ20</accession>
<keyword evidence="2" id="KW-1133">Transmembrane helix</keyword>
<feature type="transmembrane region" description="Helical" evidence="2">
    <location>
        <begin position="245"/>
        <end position="269"/>
    </location>
</feature>
<keyword evidence="4" id="KW-1185">Reference proteome</keyword>
<organism evidence="3 4">
    <name type="scientific">Lineolata rhizophorae</name>
    <dbReference type="NCBI Taxonomy" id="578093"/>
    <lineage>
        <taxon>Eukaryota</taxon>
        <taxon>Fungi</taxon>
        <taxon>Dikarya</taxon>
        <taxon>Ascomycota</taxon>
        <taxon>Pezizomycotina</taxon>
        <taxon>Dothideomycetes</taxon>
        <taxon>Dothideomycetes incertae sedis</taxon>
        <taxon>Lineolatales</taxon>
        <taxon>Lineolataceae</taxon>
        <taxon>Lineolata</taxon>
    </lineage>
</organism>
<keyword evidence="2" id="KW-0472">Membrane</keyword>
<protein>
    <submittedName>
        <fullName evidence="3">Uncharacterized protein</fullName>
    </submittedName>
</protein>
<sequence length="288" mass="30817">MQRRQQDGTPTNDAPVVSTTPQMGDASQIDLDAWEEQTSAACENALQSLNGEASNPSGMAVCYNLPFLDNETGVFQAELRVYNVSAPIPPWTGVSTQDITVALSYLGATVQNVNGTLQRRDALSWPSDDKLGELVRKQAASMDEVKVLTYVGQVNSNLMGSAMSNEQLQPLLIPSIVLAATAPDSGEIINTTLSSTEASFVNGVFADQATQTLTPESQISASQAAATATPFVLPGTTFGIFPTGFIVTMIWSVAFVVTVGLGTMGRIQFRDQYRRRVKREVAIGVANF</sequence>
<name>A0A6A6NZ20_9PEZI</name>
<gene>
    <name evidence="3" type="ORF">BDY21DRAFT_287294</name>
</gene>
<feature type="region of interest" description="Disordered" evidence="1">
    <location>
        <begin position="1"/>
        <end position="23"/>
    </location>
</feature>